<proteinExistence type="predicted"/>
<dbReference type="Pfam" id="PF17064">
    <property type="entry name" value="QVR"/>
    <property type="match status" value="1"/>
</dbReference>
<dbReference type="AlphaFoldDB" id="A0A4Q8K8T6"/>
<dbReference type="GO" id="GO:0030431">
    <property type="term" value="P:sleep"/>
    <property type="evidence" value="ECO:0007669"/>
    <property type="project" value="InterPro"/>
</dbReference>
<dbReference type="InterPro" id="IPR050975">
    <property type="entry name" value="Sleep_regulator"/>
</dbReference>
<reference evidence="4" key="2">
    <citation type="submission" date="2019-05" db="EMBL/GenBank/DDBJ databases">
        <title>Unravelling the molecular evolution of spider venoms.</title>
        <authorList>
            <person name="Pineda S."/>
        </authorList>
    </citation>
    <scope>NUCLEOTIDE SEQUENCE</scope>
</reference>
<evidence type="ECO:0000256" key="2">
    <source>
        <dbReference type="ARBA" id="ARBA00023180"/>
    </source>
</evidence>
<dbReference type="PANTHER" id="PTHR33562:SF18">
    <property type="entry name" value="BOUDIN-RELATED"/>
    <property type="match status" value="1"/>
</dbReference>
<keyword evidence="2" id="KW-0325">Glycoprotein</keyword>
<organism evidence="4">
    <name type="scientific">Deinopis subrufa</name>
    <name type="common">Rufous net-casting spider</name>
    <dbReference type="NCBI Taxonomy" id="1905329"/>
    <lineage>
        <taxon>Eukaryota</taxon>
        <taxon>Metazoa</taxon>
        <taxon>Ecdysozoa</taxon>
        <taxon>Arthropoda</taxon>
        <taxon>Chelicerata</taxon>
        <taxon>Arachnida</taxon>
        <taxon>Araneae</taxon>
        <taxon>Araneomorphae</taxon>
        <taxon>Entelegynae</taxon>
        <taxon>Deinopoidea</taxon>
        <taxon>Deinopidae</taxon>
        <taxon>Deinopis</taxon>
    </lineage>
</organism>
<evidence type="ECO:0000256" key="1">
    <source>
        <dbReference type="ARBA" id="ARBA00022729"/>
    </source>
</evidence>
<dbReference type="GO" id="GO:0032222">
    <property type="term" value="P:regulation of synaptic transmission, cholinergic"/>
    <property type="evidence" value="ECO:0007669"/>
    <property type="project" value="InterPro"/>
</dbReference>
<sequence>MRCFITVVLSFLVLLTYVQKSSAIYCYQCNSNEETYCSEVFNRDNLALEPALCDGIHEAKYCIKATGMYEGTIGTRRFCSSRHHGNYCEYVKRPGDEREYRSCVYTCYSDGCNHAVSIPKSITLAFISVLMSLFMWQHPNF</sequence>
<dbReference type="CDD" id="cd23590">
    <property type="entry name" value="TFP_LU_ECD_Bou"/>
    <property type="match status" value="1"/>
</dbReference>
<protein>
    <submittedName>
        <fullName evidence="4">U7-Deinotoxin-Dsu1a_1</fullName>
    </submittedName>
</protein>
<keyword evidence="1 3" id="KW-0732">Signal</keyword>
<name>A0A4Q8K8T6_DEISU</name>
<reference evidence="4" key="1">
    <citation type="submission" date="2017-05" db="EMBL/GenBank/DDBJ databases">
        <authorList>
            <person name="QRISCLOUD D."/>
        </authorList>
    </citation>
    <scope>NUCLEOTIDE SEQUENCE</scope>
</reference>
<evidence type="ECO:0000313" key="4">
    <source>
        <dbReference type="EMBL" id="SNX36045.1"/>
    </source>
</evidence>
<accession>A0A4Q8K8T6</accession>
<dbReference type="PANTHER" id="PTHR33562">
    <property type="entry name" value="ATILLA, ISOFORM B-RELATED-RELATED"/>
    <property type="match status" value="1"/>
</dbReference>
<dbReference type="InterPro" id="IPR031424">
    <property type="entry name" value="QVR-like"/>
</dbReference>
<feature type="signal peptide" evidence="3">
    <location>
        <begin position="1"/>
        <end position="23"/>
    </location>
</feature>
<dbReference type="EMBL" id="HAHH01000384">
    <property type="protein sequence ID" value="SNX36045.1"/>
    <property type="molecule type" value="Transcribed_RNA"/>
</dbReference>
<evidence type="ECO:0000256" key="3">
    <source>
        <dbReference type="SAM" id="SignalP"/>
    </source>
</evidence>
<feature type="chain" id="PRO_5021354824" evidence="3">
    <location>
        <begin position="24"/>
        <end position="141"/>
    </location>
</feature>